<feature type="signal peptide" evidence="1">
    <location>
        <begin position="1"/>
        <end position="23"/>
    </location>
</feature>
<keyword evidence="1" id="KW-0732">Signal</keyword>
<dbReference type="RefSeq" id="WP_162350275.1">
    <property type="nucleotide sequence ID" value="NZ_QOVG01000008.1"/>
</dbReference>
<evidence type="ECO:0008006" key="4">
    <source>
        <dbReference type="Google" id="ProtNLM"/>
    </source>
</evidence>
<evidence type="ECO:0000313" key="3">
    <source>
        <dbReference type="Proteomes" id="UP001429354"/>
    </source>
</evidence>
<name>A0ABX0AGV4_9GAMM</name>
<proteinExistence type="predicted"/>
<dbReference type="Proteomes" id="UP001429354">
    <property type="component" value="Unassembled WGS sequence"/>
</dbReference>
<organism evidence="2 3">
    <name type="scientific">Pseudoxanthomonas gei</name>
    <dbReference type="NCBI Taxonomy" id="1383030"/>
    <lineage>
        <taxon>Bacteria</taxon>
        <taxon>Pseudomonadati</taxon>
        <taxon>Pseudomonadota</taxon>
        <taxon>Gammaproteobacteria</taxon>
        <taxon>Lysobacterales</taxon>
        <taxon>Lysobacteraceae</taxon>
        <taxon>Pseudoxanthomonas</taxon>
    </lineage>
</organism>
<gene>
    <name evidence="2" type="ORF">DT603_12690</name>
</gene>
<protein>
    <recommendedName>
        <fullName evidence="4">WxL domain-containing protein</fullName>
    </recommendedName>
</protein>
<feature type="chain" id="PRO_5045263606" description="WxL domain-containing protein" evidence="1">
    <location>
        <begin position="24"/>
        <end position="207"/>
    </location>
</feature>
<reference evidence="2 3" key="1">
    <citation type="submission" date="2018-07" db="EMBL/GenBank/DDBJ databases">
        <title>Whole genome Sequencing of Pseudoxanthomonas gei KCTC 32298 (T).</title>
        <authorList>
            <person name="Kumar S."/>
            <person name="Bansal K."/>
            <person name="Kaur A."/>
            <person name="Patil P."/>
            <person name="Sharma S."/>
            <person name="Patil P.B."/>
        </authorList>
    </citation>
    <scope>NUCLEOTIDE SEQUENCE [LARGE SCALE GENOMIC DNA]</scope>
    <source>
        <strain evidence="2 3">KCTC 32298</strain>
    </source>
</reference>
<accession>A0ABX0AGV4</accession>
<dbReference type="EMBL" id="QOVG01000008">
    <property type="protein sequence ID" value="NDK39700.1"/>
    <property type="molecule type" value="Genomic_DNA"/>
</dbReference>
<sequence>MRLLSKTVLIAAVLAGVPMLAQAESTFTTGAGTPLTASARVDFQITIPKILFLQVGTGTAYAANAAINQIAFTVPAASVGNGTAVAATPASGDLLNGVVTAKVLGNNGDVTLSSTTLGALGNGSGDTISYSQITTTPAVLSSAAALPAPALADAATTTLPALTAVNKIVNRDARWTYSYLNGGVVAPGTYGGVNTNNSRVTYTASMP</sequence>
<evidence type="ECO:0000256" key="1">
    <source>
        <dbReference type="SAM" id="SignalP"/>
    </source>
</evidence>
<evidence type="ECO:0000313" key="2">
    <source>
        <dbReference type="EMBL" id="NDK39700.1"/>
    </source>
</evidence>
<comment type="caution">
    <text evidence="2">The sequence shown here is derived from an EMBL/GenBank/DDBJ whole genome shotgun (WGS) entry which is preliminary data.</text>
</comment>
<keyword evidence="3" id="KW-1185">Reference proteome</keyword>